<reference evidence="1" key="1">
    <citation type="submission" date="2020-05" db="EMBL/GenBank/DDBJ databases">
        <title>Large-scale comparative analyses of tick genomes elucidate their genetic diversity and vector capacities.</title>
        <authorList>
            <person name="Jia N."/>
            <person name="Wang J."/>
            <person name="Shi W."/>
            <person name="Du L."/>
            <person name="Sun Y."/>
            <person name="Zhan W."/>
            <person name="Jiang J."/>
            <person name="Wang Q."/>
            <person name="Zhang B."/>
            <person name="Ji P."/>
            <person name="Sakyi L.B."/>
            <person name="Cui X."/>
            <person name="Yuan T."/>
            <person name="Jiang B."/>
            <person name="Yang W."/>
            <person name="Lam T.T.-Y."/>
            <person name="Chang Q."/>
            <person name="Ding S."/>
            <person name="Wang X."/>
            <person name="Zhu J."/>
            <person name="Ruan X."/>
            <person name="Zhao L."/>
            <person name="Wei J."/>
            <person name="Que T."/>
            <person name="Du C."/>
            <person name="Cheng J."/>
            <person name="Dai P."/>
            <person name="Han X."/>
            <person name="Huang E."/>
            <person name="Gao Y."/>
            <person name="Liu J."/>
            <person name="Shao H."/>
            <person name="Ye R."/>
            <person name="Li L."/>
            <person name="Wei W."/>
            <person name="Wang X."/>
            <person name="Wang C."/>
            <person name="Yang T."/>
            <person name="Huo Q."/>
            <person name="Li W."/>
            <person name="Guo W."/>
            <person name="Chen H."/>
            <person name="Zhou L."/>
            <person name="Ni X."/>
            <person name="Tian J."/>
            <person name="Zhou Y."/>
            <person name="Sheng Y."/>
            <person name="Liu T."/>
            <person name="Pan Y."/>
            <person name="Xia L."/>
            <person name="Li J."/>
            <person name="Zhao F."/>
            <person name="Cao W."/>
        </authorList>
    </citation>
    <scope>NUCLEOTIDE SEQUENCE</scope>
    <source>
        <strain evidence="1">Dsil-2018</strain>
    </source>
</reference>
<accession>A0ACB8DU53</accession>
<evidence type="ECO:0000313" key="2">
    <source>
        <dbReference type="Proteomes" id="UP000821865"/>
    </source>
</evidence>
<dbReference type="Proteomes" id="UP000821865">
    <property type="component" value="Chromosome 1"/>
</dbReference>
<organism evidence="1 2">
    <name type="scientific">Dermacentor silvarum</name>
    <name type="common">Tick</name>
    <dbReference type="NCBI Taxonomy" id="543639"/>
    <lineage>
        <taxon>Eukaryota</taxon>
        <taxon>Metazoa</taxon>
        <taxon>Ecdysozoa</taxon>
        <taxon>Arthropoda</taxon>
        <taxon>Chelicerata</taxon>
        <taxon>Arachnida</taxon>
        <taxon>Acari</taxon>
        <taxon>Parasitiformes</taxon>
        <taxon>Ixodida</taxon>
        <taxon>Ixodoidea</taxon>
        <taxon>Ixodidae</taxon>
        <taxon>Rhipicephalinae</taxon>
        <taxon>Dermacentor</taxon>
    </lineage>
</organism>
<name>A0ACB8DU53_DERSI</name>
<gene>
    <name evidence="1" type="ORF">HPB49_003833</name>
</gene>
<dbReference type="EMBL" id="CM023470">
    <property type="protein sequence ID" value="KAH7977881.1"/>
    <property type="molecule type" value="Genomic_DNA"/>
</dbReference>
<sequence>MIHGHTSHIGVGTVIELFSGLVLDFVVLSNFCVGCESGPKESDPSYGAWKDGHKCQNSNKKAGEDGGGSCPHPFQAITGAAQFVVYNDTL</sequence>
<protein>
    <submittedName>
        <fullName evidence="1">Uncharacterized protein</fullName>
    </submittedName>
</protein>
<keyword evidence="2" id="KW-1185">Reference proteome</keyword>
<evidence type="ECO:0000313" key="1">
    <source>
        <dbReference type="EMBL" id="KAH7977881.1"/>
    </source>
</evidence>
<comment type="caution">
    <text evidence="1">The sequence shown here is derived from an EMBL/GenBank/DDBJ whole genome shotgun (WGS) entry which is preliminary data.</text>
</comment>
<proteinExistence type="predicted"/>